<organism evidence="1 2">
    <name type="scientific">Abeliophyllum distichum</name>
    <dbReference type="NCBI Taxonomy" id="126358"/>
    <lineage>
        <taxon>Eukaryota</taxon>
        <taxon>Viridiplantae</taxon>
        <taxon>Streptophyta</taxon>
        <taxon>Embryophyta</taxon>
        <taxon>Tracheophyta</taxon>
        <taxon>Spermatophyta</taxon>
        <taxon>Magnoliopsida</taxon>
        <taxon>eudicotyledons</taxon>
        <taxon>Gunneridae</taxon>
        <taxon>Pentapetalae</taxon>
        <taxon>asterids</taxon>
        <taxon>lamiids</taxon>
        <taxon>Lamiales</taxon>
        <taxon>Oleaceae</taxon>
        <taxon>Forsythieae</taxon>
        <taxon>Abeliophyllum</taxon>
    </lineage>
</organism>
<dbReference type="EMBL" id="JBFOLK010000002">
    <property type="protein sequence ID" value="KAL2532509.1"/>
    <property type="molecule type" value="Genomic_DNA"/>
</dbReference>
<evidence type="ECO:0000313" key="1">
    <source>
        <dbReference type="EMBL" id="KAL2532509.1"/>
    </source>
</evidence>
<sequence length="146" mass="17124">MPIMLSKRECQVWERCFNTICRKQNQHAFIWKLEIQIGQLALQQFDRTSKTLPSNIVRNPKEHVQEITMKSWVQLPEIHEKRPDKKDKQLVIEEEGVEKQSAQSQEGDVKEYVESSKAKTLVLIKAYVSPIFFLRCYKSTSLTNSL</sequence>
<gene>
    <name evidence="1" type="ORF">Adt_05860</name>
</gene>
<comment type="caution">
    <text evidence="1">The sequence shown here is derived from an EMBL/GenBank/DDBJ whole genome shotgun (WGS) entry which is preliminary data.</text>
</comment>
<evidence type="ECO:0000313" key="2">
    <source>
        <dbReference type="Proteomes" id="UP001604336"/>
    </source>
</evidence>
<keyword evidence="2" id="KW-1185">Reference proteome</keyword>
<accession>A0ABD1V598</accession>
<proteinExistence type="predicted"/>
<name>A0ABD1V598_9LAMI</name>
<reference evidence="2" key="1">
    <citation type="submission" date="2024-07" db="EMBL/GenBank/DDBJ databases">
        <title>Two chromosome-level genome assemblies of Korean endemic species Abeliophyllum distichum and Forsythia ovata (Oleaceae).</title>
        <authorList>
            <person name="Jang H."/>
        </authorList>
    </citation>
    <scope>NUCLEOTIDE SEQUENCE [LARGE SCALE GENOMIC DNA]</scope>
</reference>
<protein>
    <submittedName>
        <fullName evidence="1">Uncharacterized protein</fullName>
    </submittedName>
</protein>
<dbReference type="Proteomes" id="UP001604336">
    <property type="component" value="Unassembled WGS sequence"/>
</dbReference>
<dbReference type="AlphaFoldDB" id="A0ABD1V598"/>